<organism evidence="2 3">
    <name type="scientific">Phyllobacterium leguminum</name>
    <dbReference type="NCBI Taxonomy" id="314237"/>
    <lineage>
        <taxon>Bacteria</taxon>
        <taxon>Pseudomonadati</taxon>
        <taxon>Pseudomonadota</taxon>
        <taxon>Alphaproteobacteria</taxon>
        <taxon>Hyphomicrobiales</taxon>
        <taxon>Phyllobacteriaceae</taxon>
        <taxon>Phyllobacterium</taxon>
    </lineage>
</organism>
<protein>
    <submittedName>
        <fullName evidence="2">Uncharacterized protein</fullName>
    </submittedName>
</protein>
<keyword evidence="3" id="KW-1185">Reference proteome</keyword>
<comment type="caution">
    <text evidence="2">The sequence shown here is derived from an EMBL/GenBank/DDBJ whole genome shotgun (WGS) entry which is preliminary data.</text>
</comment>
<reference evidence="2 3" key="1">
    <citation type="submission" date="2018-06" db="EMBL/GenBank/DDBJ databases">
        <title>Genomic Encyclopedia of Type Strains, Phase III (KMG-III): the genomes of soil and plant-associated and newly described type strains.</title>
        <authorList>
            <person name="Whitman W."/>
        </authorList>
    </citation>
    <scope>NUCLEOTIDE SEQUENCE [LARGE SCALE GENOMIC DNA]</scope>
    <source>
        <strain evidence="2 3">ORS 1419</strain>
    </source>
</reference>
<accession>A0A318SV54</accession>
<evidence type="ECO:0000313" key="2">
    <source>
        <dbReference type="EMBL" id="PYE84186.1"/>
    </source>
</evidence>
<dbReference type="Proteomes" id="UP000247454">
    <property type="component" value="Unassembled WGS sequence"/>
</dbReference>
<dbReference type="AlphaFoldDB" id="A0A318SV54"/>
<dbReference type="EMBL" id="QJTF01000054">
    <property type="protein sequence ID" value="PYE84186.1"/>
    <property type="molecule type" value="Genomic_DNA"/>
</dbReference>
<name>A0A318SV54_9HYPH</name>
<sequence>MAGERLAHGLAALEGGNIRRLCRCAFCRDEVFRCIGFEFFELQFHLVDEAGAALRASAILLAPQLGDLELQMCDQSLGGGDDGANLGEFGFGFGCARLRCREIGAQSCNLRSSVIHGGKLSCRPIKSNKNRIIRAIIQPSPASASSADYASRSLREDNQVAPQKPARRSRPG</sequence>
<evidence type="ECO:0000256" key="1">
    <source>
        <dbReference type="SAM" id="MobiDB-lite"/>
    </source>
</evidence>
<evidence type="ECO:0000313" key="3">
    <source>
        <dbReference type="Proteomes" id="UP000247454"/>
    </source>
</evidence>
<gene>
    <name evidence="2" type="ORF">C7477_1543</name>
</gene>
<feature type="region of interest" description="Disordered" evidence="1">
    <location>
        <begin position="140"/>
        <end position="172"/>
    </location>
</feature>
<feature type="compositionally biased region" description="Low complexity" evidence="1">
    <location>
        <begin position="140"/>
        <end position="152"/>
    </location>
</feature>
<proteinExistence type="predicted"/>